<dbReference type="EC" id="2.3.1.-" evidence="2"/>
<dbReference type="Pfam" id="PF12746">
    <property type="entry name" value="GNAT_acetyltran"/>
    <property type="match status" value="1"/>
</dbReference>
<dbReference type="Proteomes" id="UP001203004">
    <property type="component" value="Unassembled WGS sequence"/>
</dbReference>
<keyword evidence="3" id="KW-1185">Reference proteome</keyword>
<comment type="caution">
    <text evidence="2">The sequence shown here is derived from an EMBL/GenBank/DDBJ whole genome shotgun (WGS) entry which is preliminary data.</text>
</comment>
<feature type="domain" description="N-acetyltransferase" evidence="1">
    <location>
        <begin position="134"/>
        <end position="264"/>
    </location>
</feature>
<protein>
    <submittedName>
        <fullName evidence="2">GNAT family N-acetyltransferase</fullName>
        <ecNumber evidence="2">2.3.1.-</ecNumber>
    </submittedName>
</protein>
<name>A0ABT0M8W9_9BACL</name>
<proteinExistence type="predicted"/>
<evidence type="ECO:0000313" key="2">
    <source>
        <dbReference type="EMBL" id="MCL1631306.1"/>
    </source>
</evidence>
<keyword evidence="2" id="KW-0808">Transferase</keyword>
<reference evidence="2 3" key="1">
    <citation type="submission" date="2022-05" db="EMBL/GenBank/DDBJ databases">
        <title>Sporolactobacillus sp nov CPB3-1, isolated from tree bark (Mangifera indica L.).</title>
        <authorList>
            <person name="Phuengjayaem S."/>
            <person name="Tanasupawat S."/>
        </authorList>
    </citation>
    <scope>NUCLEOTIDE SEQUENCE [LARGE SCALE GENOMIC DNA]</scope>
    <source>
        <strain evidence="2 3">CPB3-1</strain>
    </source>
</reference>
<dbReference type="PROSITE" id="PS51186">
    <property type="entry name" value="GNAT"/>
    <property type="match status" value="1"/>
</dbReference>
<keyword evidence="2" id="KW-0012">Acyltransferase</keyword>
<dbReference type="EMBL" id="JAMAST010000003">
    <property type="protein sequence ID" value="MCL1631306.1"/>
    <property type="molecule type" value="Genomic_DNA"/>
</dbReference>
<evidence type="ECO:0000259" key="1">
    <source>
        <dbReference type="PROSITE" id="PS51186"/>
    </source>
</evidence>
<dbReference type="InterPro" id="IPR027365">
    <property type="entry name" value="GNAT_acetyltra_YdfB-like"/>
</dbReference>
<sequence>MIRQLTEADREKVLAFAGQRPAENLFIIGDIDAFGMSGDFVTLWGDFDETAALRSILLRYRGNFIPYAQSPADLDGEAWADVIEQSGQLKQLSGLQNLVSVIAPHIQTKTGKKQLCFYAKRDLHLPVDKKHIHKDVKMLFPEEAEQIVNLRSCCFPDYAEPTEALQKNMDKGISRTYYIERNNEPVSGVSTTAETGGAAMIIGVCTKKEYEHQGFATSCLLKTISALQAERKQPCLFYDNPDAGRIYEKAGFVPIDRWMMIHYA</sequence>
<dbReference type="SUPFAM" id="SSF55729">
    <property type="entry name" value="Acyl-CoA N-acyltransferases (Nat)"/>
    <property type="match status" value="1"/>
</dbReference>
<evidence type="ECO:0000313" key="3">
    <source>
        <dbReference type="Proteomes" id="UP001203004"/>
    </source>
</evidence>
<organism evidence="2 3">
    <name type="scientific">Sporolactobacillus mangiferae</name>
    <dbReference type="NCBI Taxonomy" id="2940498"/>
    <lineage>
        <taxon>Bacteria</taxon>
        <taxon>Bacillati</taxon>
        <taxon>Bacillota</taxon>
        <taxon>Bacilli</taxon>
        <taxon>Bacillales</taxon>
        <taxon>Sporolactobacillaceae</taxon>
        <taxon>Sporolactobacillus</taxon>
    </lineage>
</organism>
<dbReference type="InterPro" id="IPR016181">
    <property type="entry name" value="Acyl_CoA_acyltransferase"/>
</dbReference>
<accession>A0ABT0M8W9</accession>
<dbReference type="Gene3D" id="3.40.630.30">
    <property type="match status" value="1"/>
</dbReference>
<dbReference type="InterPro" id="IPR000182">
    <property type="entry name" value="GNAT_dom"/>
</dbReference>
<dbReference type="GO" id="GO:0016746">
    <property type="term" value="F:acyltransferase activity"/>
    <property type="evidence" value="ECO:0007669"/>
    <property type="project" value="UniProtKB-KW"/>
</dbReference>
<dbReference type="RefSeq" id="WP_249099009.1">
    <property type="nucleotide sequence ID" value="NZ_JAMAST010000003.1"/>
</dbReference>
<gene>
    <name evidence="2" type="ORF">M3N64_04995</name>
</gene>